<sequence length="347" mass="40665">MEKRQQNFELLRIIAMFMIVVSHVITHYIMKADIEISSVNNFLLSLLRAVIYVCVNVYIIITGYFSVNSKQLKIKKIMNAALLPGFISAILLMVLMVFGVIDFDIWRIVGKLFATFRGEYWFISTYFALCLFIPFLNKIIHTLSQKEFQQFLFLLTSVGIIWPFFVDSKEFVAFNSGFSLIFFFFLYFVGAYIRLYGAFFKDFTRNQYLIGYLMLALVTGILQFALPEIDFLNYNGPFEFTMSYFIFMYIKNVKVNSVKINTIATYTLSVYLVHEQAEIREFIWNLPFIHQIIQWSPFTFIPAIIFVAVIVFTVSWIIGYTLTNLYNKVEQFVFYVLETRAGNPTIE</sequence>
<feature type="transmembrane region" description="Helical" evidence="7">
    <location>
        <begin position="298"/>
        <end position="318"/>
    </location>
</feature>
<evidence type="ECO:0000256" key="1">
    <source>
        <dbReference type="ARBA" id="ARBA00004651"/>
    </source>
</evidence>
<dbReference type="InterPro" id="IPR002656">
    <property type="entry name" value="Acyl_transf_3_dom"/>
</dbReference>
<reference evidence="10" key="1">
    <citation type="submission" date="2017-12" db="EMBL/GenBank/DDBJ databases">
        <title>FDA dAtabase for Regulatory Grade micrObial Sequences (FDA-ARGOS): Supporting development and validation of Infectious Disease Dx tests.</title>
        <authorList>
            <person name="Hoffmann M."/>
            <person name="Allard M."/>
            <person name="Evans P."/>
            <person name="Brown E."/>
            <person name="Tallon L."/>
            <person name="Sadzewicz L."/>
            <person name="Sengamalay N."/>
            <person name="Ott S."/>
            <person name="Godinez A."/>
            <person name="Nagaraj S."/>
            <person name="Vavikolanu K."/>
            <person name="Aluvathingal J."/>
            <person name="Nadendla S."/>
            <person name="Sichtig H."/>
        </authorList>
    </citation>
    <scope>NUCLEOTIDE SEQUENCE [LARGE SCALE GENOMIC DNA]</scope>
    <source>
        <strain evidence="10">FDAARGOS_249</strain>
    </source>
</reference>
<dbReference type="GO" id="GO:0016413">
    <property type="term" value="F:O-acetyltransferase activity"/>
    <property type="evidence" value="ECO:0007669"/>
    <property type="project" value="TreeGrafter"/>
</dbReference>
<dbReference type="GO" id="GO:0005886">
    <property type="term" value="C:plasma membrane"/>
    <property type="evidence" value="ECO:0007669"/>
    <property type="project" value="UniProtKB-SubCell"/>
</dbReference>
<evidence type="ECO:0000256" key="3">
    <source>
        <dbReference type="ARBA" id="ARBA00022475"/>
    </source>
</evidence>
<feature type="transmembrane region" description="Helical" evidence="7">
    <location>
        <begin position="42"/>
        <end position="65"/>
    </location>
</feature>
<dbReference type="AlphaFoldDB" id="A0A2J9PNA0"/>
<evidence type="ECO:0000313" key="10">
    <source>
        <dbReference type="Proteomes" id="UP000192813"/>
    </source>
</evidence>
<feature type="transmembrane region" description="Helical" evidence="7">
    <location>
        <begin position="208"/>
        <end position="226"/>
    </location>
</feature>
<evidence type="ECO:0000256" key="5">
    <source>
        <dbReference type="ARBA" id="ARBA00022989"/>
    </source>
</evidence>
<comment type="subcellular location">
    <subcellularLocation>
        <location evidence="1">Cell membrane</location>
        <topology evidence="1">Multi-pass membrane protein</topology>
    </subcellularLocation>
</comment>
<accession>A0A2J9PNA0</accession>
<feature type="transmembrane region" description="Helical" evidence="7">
    <location>
        <begin position="77"/>
        <end position="100"/>
    </location>
</feature>
<evidence type="ECO:0000256" key="6">
    <source>
        <dbReference type="ARBA" id="ARBA00023136"/>
    </source>
</evidence>
<keyword evidence="6 7" id="KW-0472">Membrane</keyword>
<dbReference type="Pfam" id="PF01757">
    <property type="entry name" value="Acyl_transf_3"/>
    <property type="match status" value="1"/>
</dbReference>
<feature type="transmembrane region" description="Helical" evidence="7">
    <location>
        <begin position="12"/>
        <end position="30"/>
    </location>
</feature>
<dbReference type="GO" id="GO:0009246">
    <property type="term" value="P:enterobacterial common antigen biosynthetic process"/>
    <property type="evidence" value="ECO:0007669"/>
    <property type="project" value="TreeGrafter"/>
</dbReference>
<proteinExistence type="inferred from homology"/>
<name>A0A2J9PNA0_9LACT</name>
<feature type="transmembrane region" description="Helical" evidence="7">
    <location>
        <begin position="120"/>
        <end position="136"/>
    </location>
</feature>
<dbReference type="RefSeq" id="WP_083069053.1">
    <property type="nucleotide sequence ID" value="NZ_JALXKY010000001.1"/>
</dbReference>
<keyword evidence="3" id="KW-1003">Cell membrane</keyword>
<evidence type="ECO:0000256" key="7">
    <source>
        <dbReference type="SAM" id="Phobius"/>
    </source>
</evidence>
<keyword evidence="4 7" id="KW-0812">Transmembrane</keyword>
<dbReference type="Proteomes" id="UP000192813">
    <property type="component" value="Unassembled WGS sequence"/>
</dbReference>
<gene>
    <name evidence="9" type="ORF">A6J77_006015</name>
</gene>
<feature type="transmembrane region" description="Helical" evidence="7">
    <location>
        <begin position="148"/>
        <end position="165"/>
    </location>
</feature>
<dbReference type="EMBL" id="NBTM02000001">
    <property type="protein sequence ID" value="PNL91802.1"/>
    <property type="molecule type" value="Genomic_DNA"/>
</dbReference>
<evidence type="ECO:0000256" key="4">
    <source>
        <dbReference type="ARBA" id="ARBA00022692"/>
    </source>
</evidence>
<evidence type="ECO:0000313" key="9">
    <source>
        <dbReference type="EMBL" id="PNL91802.1"/>
    </source>
</evidence>
<evidence type="ECO:0000259" key="8">
    <source>
        <dbReference type="Pfam" id="PF01757"/>
    </source>
</evidence>
<dbReference type="PANTHER" id="PTHR40074:SF2">
    <property type="entry name" value="O-ACETYLTRANSFERASE WECH"/>
    <property type="match status" value="1"/>
</dbReference>
<comment type="caution">
    <text evidence="9">The sequence shown here is derived from an EMBL/GenBank/DDBJ whole genome shotgun (WGS) entry which is preliminary data.</text>
</comment>
<evidence type="ECO:0000256" key="2">
    <source>
        <dbReference type="ARBA" id="ARBA00007400"/>
    </source>
</evidence>
<feature type="domain" description="Acyltransferase 3" evidence="8">
    <location>
        <begin position="7"/>
        <end position="318"/>
    </location>
</feature>
<comment type="similarity">
    <text evidence="2">Belongs to the acyltransferase 3 family.</text>
</comment>
<keyword evidence="5 7" id="KW-1133">Transmembrane helix</keyword>
<dbReference type="PANTHER" id="PTHR40074">
    <property type="entry name" value="O-ACETYLTRANSFERASE WECH"/>
    <property type="match status" value="1"/>
</dbReference>
<feature type="transmembrane region" description="Helical" evidence="7">
    <location>
        <begin position="171"/>
        <end position="196"/>
    </location>
</feature>
<organism evidence="9 10">
    <name type="scientific">Aerococcus viridans</name>
    <dbReference type="NCBI Taxonomy" id="1377"/>
    <lineage>
        <taxon>Bacteria</taxon>
        <taxon>Bacillati</taxon>
        <taxon>Bacillota</taxon>
        <taxon>Bacilli</taxon>
        <taxon>Lactobacillales</taxon>
        <taxon>Aerococcaceae</taxon>
        <taxon>Aerococcus</taxon>
    </lineage>
</organism>
<protein>
    <recommendedName>
        <fullName evidence="8">Acyltransferase 3 domain-containing protein</fullName>
    </recommendedName>
</protein>